<dbReference type="InterPro" id="IPR013424">
    <property type="entry name" value="Ice-binding_C"/>
</dbReference>
<reference evidence="4 5" key="1">
    <citation type="journal article" date="2024" name="Appl. Environ. Microbiol.">
        <title>Pontiella agarivorans sp. nov., a novel marine anaerobic bacterium capable of degrading macroalgal polysaccharides and fixing nitrogen.</title>
        <authorList>
            <person name="Liu N."/>
            <person name="Kivenson V."/>
            <person name="Peng X."/>
            <person name="Cui Z."/>
            <person name="Lankiewicz T.S."/>
            <person name="Gosselin K.M."/>
            <person name="English C.J."/>
            <person name="Blair E.M."/>
            <person name="O'Malley M.A."/>
            <person name="Valentine D.L."/>
        </authorList>
    </citation>
    <scope>NUCLEOTIDE SEQUENCE [LARGE SCALE GENOMIC DNA]</scope>
    <source>
        <strain evidence="4 5">NLcol2</strain>
    </source>
</reference>
<feature type="domain" description="Ice-binding protein C-terminal" evidence="3">
    <location>
        <begin position="226"/>
        <end position="248"/>
    </location>
</feature>
<proteinExistence type="predicted"/>
<keyword evidence="5" id="KW-1185">Reference proteome</keyword>
<keyword evidence="1" id="KW-0812">Transmembrane</keyword>
<dbReference type="Pfam" id="PF07589">
    <property type="entry name" value="PEP-CTERM"/>
    <property type="match status" value="1"/>
</dbReference>
<keyword evidence="2" id="KW-0732">Signal</keyword>
<keyword evidence="1" id="KW-0472">Membrane</keyword>
<organism evidence="4 5">
    <name type="scientific">Pontiella agarivorans</name>
    <dbReference type="NCBI Taxonomy" id="3038953"/>
    <lineage>
        <taxon>Bacteria</taxon>
        <taxon>Pseudomonadati</taxon>
        <taxon>Kiritimatiellota</taxon>
        <taxon>Kiritimatiellia</taxon>
        <taxon>Kiritimatiellales</taxon>
        <taxon>Pontiellaceae</taxon>
        <taxon>Pontiella</taxon>
    </lineage>
</organism>
<evidence type="ECO:0000313" key="5">
    <source>
        <dbReference type="Proteomes" id="UP001290861"/>
    </source>
</evidence>
<feature type="transmembrane region" description="Helical" evidence="1">
    <location>
        <begin position="231"/>
        <end position="250"/>
    </location>
</feature>
<sequence>MSGRMYFTCGAVALTLCVCADVSVITAVGPVEGWWAGGSNSSNKTMNVLSTLTDQSGSYSGFTGIDHVVSANDSVVYGSIATENPVTGVEALTDNRLDTGIMGAAANVEYGLGESVSSNHVLALIWNATSTTDGTTSRWYDQPGSIEAFSNTGIQVGGPVNLTDVGGSHFGTANLTGASELNKRGLFGVTVDMADFGGTTADIAYVRMTGTPDMDDVDMMYVGTAAVPEPATLGLVALFGGAVLCIRRIFMV</sequence>
<evidence type="ECO:0000256" key="1">
    <source>
        <dbReference type="SAM" id="Phobius"/>
    </source>
</evidence>
<evidence type="ECO:0000259" key="3">
    <source>
        <dbReference type="Pfam" id="PF07589"/>
    </source>
</evidence>
<gene>
    <name evidence="4" type="ORF">P9H32_07325</name>
</gene>
<dbReference type="RefSeq" id="WP_322608240.1">
    <property type="nucleotide sequence ID" value="NZ_JARVCO010000008.1"/>
</dbReference>
<protein>
    <submittedName>
        <fullName evidence="4">PEP-CTERM sorting domain-containing protein</fullName>
    </submittedName>
</protein>
<evidence type="ECO:0000313" key="4">
    <source>
        <dbReference type="EMBL" id="MDZ8118440.1"/>
    </source>
</evidence>
<comment type="caution">
    <text evidence="4">The sequence shown here is derived from an EMBL/GenBank/DDBJ whole genome shotgun (WGS) entry which is preliminary data.</text>
</comment>
<feature type="chain" id="PRO_5046433600" evidence="2">
    <location>
        <begin position="21"/>
        <end position="252"/>
    </location>
</feature>
<evidence type="ECO:0000256" key="2">
    <source>
        <dbReference type="SAM" id="SignalP"/>
    </source>
</evidence>
<feature type="signal peptide" evidence="2">
    <location>
        <begin position="1"/>
        <end position="20"/>
    </location>
</feature>
<name>A0ABU5MW92_9BACT</name>
<dbReference type="EMBL" id="JARVCO010000008">
    <property type="protein sequence ID" value="MDZ8118440.1"/>
    <property type="molecule type" value="Genomic_DNA"/>
</dbReference>
<keyword evidence="1" id="KW-1133">Transmembrane helix</keyword>
<accession>A0ABU5MW92</accession>
<dbReference type="Proteomes" id="UP001290861">
    <property type="component" value="Unassembled WGS sequence"/>
</dbReference>